<dbReference type="Proteomes" id="UP000228886">
    <property type="component" value="Unassembled WGS sequence"/>
</dbReference>
<dbReference type="InterPro" id="IPR029058">
    <property type="entry name" value="AB_hydrolase_fold"/>
</dbReference>
<reference evidence="2" key="1">
    <citation type="submission" date="2017-09" db="EMBL/GenBank/DDBJ databases">
        <title>Depth-based differentiation of microbial function through sediment-hosted aquifers and enrichment of novel symbionts in the deep terrestrial subsurface.</title>
        <authorList>
            <person name="Probst A.J."/>
            <person name="Ladd B."/>
            <person name="Jarett J.K."/>
            <person name="Geller-Mcgrath D.E."/>
            <person name="Sieber C.M.K."/>
            <person name="Emerson J.B."/>
            <person name="Anantharaman K."/>
            <person name="Thomas B.C."/>
            <person name="Malmstrom R."/>
            <person name="Stieglmeier M."/>
            <person name="Klingl A."/>
            <person name="Woyke T."/>
            <person name="Ryan C.M."/>
            <person name="Banfield J.F."/>
        </authorList>
    </citation>
    <scope>NUCLEOTIDE SEQUENCE [LARGE SCALE GENOMIC DNA]</scope>
</reference>
<organism evidence="1 2">
    <name type="scientific">bacterium (Candidatus Ratteibacteria) CG01_land_8_20_14_3_00_40_19</name>
    <dbReference type="NCBI Taxonomy" id="2014290"/>
    <lineage>
        <taxon>Bacteria</taxon>
        <taxon>Candidatus Ratteibacteria</taxon>
    </lineage>
</organism>
<sequence>MLYRVYNKEENIGLVEDVSKHGYTPKIRLAIFNWFEKYLKGSSATITDDISDREETTKTLSVYKAGKPPENDRMKKIDRFFIPLPKQMTFEKKKEWQKYQCQAIETLRTVTFRSFPKKISLPYANARRDGEDENFQYRTYEFETEPDLLIRARLCIPIAAPKPYSVVVAPLSLDARSPFMGQGAGLEGLNSMIAGKGIIEVRGTGGTSIGRGLEWTVRRAYPLLGQTLFERQTFDLLQSIAIIRSEKNVGKIIVFGNGASAVIAIYAALLDQDIAGIILDKPIATHFNGGPEFLNVLKIGDIPHNLALLFPRPITFINNLPSVFSQVKKLYQKYGEGDKVQTIPALSQWTR</sequence>
<evidence type="ECO:0000313" key="2">
    <source>
        <dbReference type="Proteomes" id="UP000228886"/>
    </source>
</evidence>
<proteinExistence type="predicted"/>
<accession>A0A2M7E943</accession>
<dbReference type="Gene3D" id="3.40.50.1820">
    <property type="entry name" value="alpha/beta hydrolase"/>
    <property type="match status" value="1"/>
</dbReference>
<evidence type="ECO:0000313" key="1">
    <source>
        <dbReference type="EMBL" id="PIV64234.1"/>
    </source>
</evidence>
<dbReference type="EMBL" id="PETL01000158">
    <property type="protein sequence ID" value="PIV64234.1"/>
    <property type="molecule type" value="Genomic_DNA"/>
</dbReference>
<name>A0A2M7E943_9BACT</name>
<evidence type="ECO:0008006" key="3">
    <source>
        <dbReference type="Google" id="ProtNLM"/>
    </source>
</evidence>
<comment type="caution">
    <text evidence="1">The sequence shown here is derived from an EMBL/GenBank/DDBJ whole genome shotgun (WGS) entry which is preliminary data.</text>
</comment>
<dbReference type="AlphaFoldDB" id="A0A2M7E943"/>
<protein>
    <recommendedName>
        <fullName evidence="3">Acetyl xylan esterase domain-containing protein</fullName>
    </recommendedName>
</protein>
<dbReference type="SUPFAM" id="SSF53474">
    <property type="entry name" value="alpha/beta-Hydrolases"/>
    <property type="match status" value="1"/>
</dbReference>
<gene>
    <name evidence="1" type="ORF">COS11_03230</name>
</gene>